<name>A0AAN6YFS4_9PEZI</name>
<comment type="caution">
    <text evidence="3">The sequence shown here is derived from an EMBL/GenBank/DDBJ whole genome shotgun (WGS) entry which is preliminary data.</text>
</comment>
<proteinExistence type="predicted"/>
<reference evidence="3" key="1">
    <citation type="journal article" date="2023" name="Mol. Phylogenet. Evol.">
        <title>Genome-scale phylogeny and comparative genomics of the fungal order Sordariales.</title>
        <authorList>
            <person name="Hensen N."/>
            <person name="Bonometti L."/>
            <person name="Westerberg I."/>
            <person name="Brannstrom I.O."/>
            <person name="Guillou S."/>
            <person name="Cros-Aarteil S."/>
            <person name="Calhoun S."/>
            <person name="Haridas S."/>
            <person name="Kuo A."/>
            <person name="Mondo S."/>
            <person name="Pangilinan J."/>
            <person name="Riley R."/>
            <person name="LaButti K."/>
            <person name="Andreopoulos B."/>
            <person name="Lipzen A."/>
            <person name="Chen C."/>
            <person name="Yan M."/>
            <person name="Daum C."/>
            <person name="Ng V."/>
            <person name="Clum A."/>
            <person name="Steindorff A."/>
            <person name="Ohm R.A."/>
            <person name="Martin F."/>
            <person name="Silar P."/>
            <person name="Natvig D.O."/>
            <person name="Lalanne C."/>
            <person name="Gautier V."/>
            <person name="Ament-Velasquez S.L."/>
            <person name="Kruys A."/>
            <person name="Hutchinson M.I."/>
            <person name="Powell A.J."/>
            <person name="Barry K."/>
            <person name="Miller A.N."/>
            <person name="Grigoriev I.V."/>
            <person name="Debuchy R."/>
            <person name="Gladieux P."/>
            <person name="Hiltunen Thoren M."/>
            <person name="Johannesson H."/>
        </authorList>
    </citation>
    <scope>NUCLEOTIDE SEQUENCE</scope>
    <source>
        <strain evidence="3">PSN293</strain>
    </source>
</reference>
<evidence type="ECO:0000256" key="2">
    <source>
        <dbReference type="SAM" id="Phobius"/>
    </source>
</evidence>
<keyword evidence="2" id="KW-1133">Transmembrane helix</keyword>
<dbReference type="EMBL" id="MU858057">
    <property type="protein sequence ID" value="KAK4217826.1"/>
    <property type="molecule type" value="Genomic_DNA"/>
</dbReference>
<evidence type="ECO:0000256" key="1">
    <source>
        <dbReference type="SAM" id="MobiDB-lite"/>
    </source>
</evidence>
<dbReference type="AlphaFoldDB" id="A0AAN6YFS4"/>
<keyword evidence="2" id="KW-0472">Membrane</keyword>
<protein>
    <submittedName>
        <fullName evidence="3">Uncharacterized protein</fullName>
    </submittedName>
</protein>
<feature type="region of interest" description="Disordered" evidence="1">
    <location>
        <begin position="170"/>
        <end position="198"/>
    </location>
</feature>
<keyword evidence="4" id="KW-1185">Reference proteome</keyword>
<organism evidence="3 4">
    <name type="scientific">Rhypophila decipiens</name>
    <dbReference type="NCBI Taxonomy" id="261697"/>
    <lineage>
        <taxon>Eukaryota</taxon>
        <taxon>Fungi</taxon>
        <taxon>Dikarya</taxon>
        <taxon>Ascomycota</taxon>
        <taxon>Pezizomycotina</taxon>
        <taxon>Sordariomycetes</taxon>
        <taxon>Sordariomycetidae</taxon>
        <taxon>Sordariales</taxon>
        <taxon>Naviculisporaceae</taxon>
        <taxon>Rhypophila</taxon>
    </lineage>
</organism>
<reference evidence="3" key="2">
    <citation type="submission" date="2023-05" db="EMBL/GenBank/DDBJ databases">
        <authorList>
            <consortium name="Lawrence Berkeley National Laboratory"/>
            <person name="Steindorff A."/>
            <person name="Hensen N."/>
            <person name="Bonometti L."/>
            <person name="Westerberg I."/>
            <person name="Brannstrom I.O."/>
            <person name="Guillou S."/>
            <person name="Cros-Aarteil S."/>
            <person name="Calhoun S."/>
            <person name="Haridas S."/>
            <person name="Kuo A."/>
            <person name="Mondo S."/>
            <person name="Pangilinan J."/>
            <person name="Riley R."/>
            <person name="Labutti K."/>
            <person name="Andreopoulos B."/>
            <person name="Lipzen A."/>
            <person name="Chen C."/>
            <person name="Yanf M."/>
            <person name="Daum C."/>
            <person name="Ng V."/>
            <person name="Clum A."/>
            <person name="Ohm R."/>
            <person name="Martin F."/>
            <person name="Silar P."/>
            <person name="Natvig D."/>
            <person name="Lalanne C."/>
            <person name="Gautier V."/>
            <person name="Ament-Velasquez S.L."/>
            <person name="Kruys A."/>
            <person name="Hutchinson M.I."/>
            <person name="Powell A.J."/>
            <person name="Barry K."/>
            <person name="Miller A.N."/>
            <person name="Grigoriev I.V."/>
            <person name="Debuchy R."/>
            <person name="Gladieux P."/>
            <person name="Thoren M.H."/>
            <person name="Johannesson H."/>
        </authorList>
    </citation>
    <scope>NUCLEOTIDE SEQUENCE</scope>
    <source>
        <strain evidence="3">PSN293</strain>
    </source>
</reference>
<feature type="compositionally biased region" description="Polar residues" evidence="1">
    <location>
        <begin position="178"/>
        <end position="193"/>
    </location>
</feature>
<dbReference type="Proteomes" id="UP001301769">
    <property type="component" value="Unassembled WGS sequence"/>
</dbReference>
<sequence length="318" mass="34154">MASQPEIPLQYMDGLEPAPQNFPEVSRRESRAPELAYYHNQDAYHPGHPHHHPYPPHIYQPYHNLPLPPKPDDPYGSQIPLAGVGSPYPFSPNSQTAVLSQSGATIHKDSHKRILGCPRLVFFLSCAIALLSAAVISLAAMTGIETARASDFEKRAANLSIALASATSANPAATSTSDGNPQTTSFSALTNGCSDDPEGTTGKSYTSFSLLGQQKYSMSCNKDTIHPPLLSLFTSNFQTCMDACSAYSKYMPGNFDPKGTNTTCVAVSFIPLWTVKQDAEDGFAPGNCYLKPGPMDLSDLKPANIGTECHSAVLVDQT</sequence>
<keyword evidence="2" id="KW-0812">Transmembrane</keyword>
<evidence type="ECO:0000313" key="3">
    <source>
        <dbReference type="EMBL" id="KAK4217826.1"/>
    </source>
</evidence>
<accession>A0AAN6YFS4</accession>
<feature type="transmembrane region" description="Helical" evidence="2">
    <location>
        <begin position="120"/>
        <end position="141"/>
    </location>
</feature>
<gene>
    <name evidence="3" type="ORF">QBC37DRAFT_33440</name>
</gene>
<evidence type="ECO:0000313" key="4">
    <source>
        <dbReference type="Proteomes" id="UP001301769"/>
    </source>
</evidence>
<feature type="region of interest" description="Disordered" evidence="1">
    <location>
        <begin position="1"/>
        <end position="22"/>
    </location>
</feature>